<keyword evidence="3 13" id="KW-0645">Protease</keyword>
<evidence type="ECO:0000256" key="7">
    <source>
        <dbReference type="ARBA" id="ARBA00023145"/>
    </source>
</evidence>
<evidence type="ECO:0000256" key="4">
    <source>
        <dbReference type="ARBA" id="ARBA00022729"/>
    </source>
</evidence>
<evidence type="ECO:0000256" key="13">
    <source>
        <dbReference type="RuleBase" id="RU363034"/>
    </source>
</evidence>
<keyword evidence="5 13" id="KW-0378">Hydrolase</keyword>
<dbReference type="CTD" id="3004"/>
<dbReference type="CDD" id="cd00190">
    <property type="entry name" value="Tryp_SPc"/>
    <property type="match status" value="1"/>
</dbReference>
<sequence>MAVSLVFVPLLVLLCWPLGSVILVEIIGGKEAIPHSHPYIASLQVNGRHVCGATLVHPQWVLTAAHCLNQGIRDVRVVLGLHKRRDSGRDFTVKKLVYHPEYKKNPEMTHDLLLLQLDKKVTFSNKVACAKLPKKKVPVGAQCRLAGWGLVQQPGQLAESLKELNVKVMDSRMCNNSRFWHGDITPDMMCVESVSKGTAPCKGDSGGPLVCDNKILAGVMSFSSKNCVDIFKPPVLSAVITSMQWIKKTLRQGGGWWQRCP</sequence>
<reference evidence="16" key="3">
    <citation type="submission" date="2025-09" db="UniProtKB">
        <authorList>
            <consortium name="Ensembl"/>
        </authorList>
    </citation>
    <scope>IDENTIFICATION</scope>
    <source>
        <strain evidence="16">Glennie</strain>
    </source>
</reference>
<feature type="signal peptide" evidence="14">
    <location>
        <begin position="1"/>
        <end position="32"/>
    </location>
</feature>
<dbReference type="Pfam" id="PF00089">
    <property type="entry name" value="Trypsin"/>
    <property type="match status" value="1"/>
</dbReference>
<evidence type="ECO:0000313" key="16">
    <source>
        <dbReference type="Ensembl" id="ENSOANP00000027125.2"/>
    </source>
</evidence>
<feature type="domain" description="Peptidase S1" evidence="15">
    <location>
        <begin position="26"/>
        <end position="251"/>
    </location>
</feature>
<dbReference type="RefSeq" id="XP_028905707.1">
    <property type="nucleotide sequence ID" value="XM_029049874.2"/>
</dbReference>
<dbReference type="HOGENOM" id="CLU_163459_1_0_1"/>
<name>F6SXJ5_ORNAN</name>
<evidence type="ECO:0000256" key="3">
    <source>
        <dbReference type="ARBA" id="ARBA00022670"/>
    </source>
</evidence>
<accession>F6SXJ5</accession>
<reference evidence="16 17" key="1">
    <citation type="journal article" date="2008" name="Nature">
        <title>Genome analysis of the platypus reveals unique signatures of evolution.</title>
        <authorList>
            <person name="Warren W.C."/>
            <person name="Hillier L.W."/>
            <person name="Marshall Graves J.A."/>
            <person name="Birney E."/>
            <person name="Ponting C.P."/>
            <person name="Grutzner F."/>
            <person name="Belov K."/>
            <person name="Miller W."/>
            <person name="Clarke L."/>
            <person name="Chinwalla A.T."/>
            <person name="Yang S.P."/>
            <person name="Heger A."/>
            <person name="Locke D.P."/>
            <person name="Miethke P."/>
            <person name="Waters P.D."/>
            <person name="Veyrunes F."/>
            <person name="Fulton L."/>
            <person name="Fulton B."/>
            <person name="Graves T."/>
            <person name="Wallis J."/>
            <person name="Puente X.S."/>
            <person name="Lopez-Otin C."/>
            <person name="Ordonez G.R."/>
            <person name="Eichler E.E."/>
            <person name="Chen L."/>
            <person name="Cheng Z."/>
            <person name="Deakin J.E."/>
            <person name="Alsop A."/>
            <person name="Thompson K."/>
            <person name="Kirby P."/>
            <person name="Papenfuss A.T."/>
            <person name="Wakefield M.J."/>
            <person name="Olender T."/>
            <person name="Lancet D."/>
            <person name="Huttley G.A."/>
            <person name="Smit A.F."/>
            <person name="Pask A."/>
            <person name="Temple-Smith P."/>
            <person name="Batzer M.A."/>
            <person name="Walker J.A."/>
            <person name="Konkel M.K."/>
            <person name="Harris R.S."/>
            <person name="Whittington C.M."/>
            <person name="Wong E.S."/>
            <person name="Gemmell N.J."/>
            <person name="Buschiazzo E."/>
            <person name="Vargas Jentzsch I.M."/>
            <person name="Merkel A."/>
            <person name="Schmitz J."/>
            <person name="Zemann A."/>
            <person name="Churakov G."/>
            <person name="Kriegs J.O."/>
            <person name="Brosius J."/>
            <person name="Murchison E.P."/>
            <person name="Sachidanandam R."/>
            <person name="Smith C."/>
            <person name="Hannon G.J."/>
            <person name="Tsend-Ayush E."/>
            <person name="McMillan D."/>
            <person name="Attenborough R."/>
            <person name="Rens W."/>
            <person name="Ferguson-Smith M."/>
            <person name="Lefevre C.M."/>
            <person name="Sharp J.A."/>
            <person name="Nicholas K.R."/>
            <person name="Ray D.A."/>
            <person name="Kube M."/>
            <person name="Reinhardt R."/>
            <person name="Pringle T.H."/>
            <person name="Taylor J."/>
            <person name="Jones R.C."/>
            <person name="Nixon B."/>
            <person name="Dacheux J.L."/>
            <person name="Niwa H."/>
            <person name="Sekita Y."/>
            <person name="Huang X."/>
            <person name="Stark A."/>
            <person name="Kheradpour P."/>
            <person name="Kellis M."/>
            <person name="Flicek P."/>
            <person name="Chen Y."/>
            <person name="Webber C."/>
            <person name="Hardison R."/>
            <person name="Nelson J."/>
            <person name="Hallsworth-Pepin K."/>
            <person name="Delehaunty K."/>
            <person name="Markovic C."/>
            <person name="Minx P."/>
            <person name="Feng Y."/>
            <person name="Kremitzki C."/>
            <person name="Mitreva M."/>
            <person name="Glasscock J."/>
            <person name="Wylie T."/>
            <person name="Wohldmann P."/>
            <person name="Thiru P."/>
            <person name="Nhan M.N."/>
            <person name="Pohl C.S."/>
            <person name="Smith S.M."/>
            <person name="Hou S."/>
            <person name="Nefedov M."/>
            <person name="de Jong P.J."/>
            <person name="Renfree M.B."/>
            <person name="Mardis E.R."/>
            <person name="Wilson R.K."/>
        </authorList>
    </citation>
    <scope>NUCLEOTIDE SEQUENCE [LARGE SCALE GENOMIC DNA]</scope>
    <source>
        <strain evidence="16 17">Glennie</strain>
    </source>
</reference>
<organism evidence="16 17">
    <name type="scientific">Ornithorhynchus anatinus</name>
    <name type="common">Duckbill platypus</name>
    <dbReference type="NCBI Taxonomy" id="9258"/>
    <lineage>
        <taxon>Eukaryota</taxon>
        <taxon>Metazoa</taxon>
        <taxon>Chordata</taxon>
        <taxon>Craniata</taxon>
        <taxon>Vertebrata</taxon>
        <taxon>Euteleostomi</taxon>
        <taxon>Mammalia</taxon>
        <taxon>Monotremata</taxon>
        <taxon>Ornithorhynchidae</taxon>
        <taxon>Ornithorhynchus</taxon>
    </lineage>
</organism>
<comment type="function">
    <text evidence="9">Cleaves peptide substrates after methionine, leucine, and norleucine. Physiological substrates include EZR, alpha-tubulins and the apoptosis inhibitor BIRC5/Survivin. Promotes caspase activation and subsequent apoptosis of target cells.</text>
</comment>
<dbReference type="PROSITE" id="PS00135">
    <property type="entry name" value="TRYPSIN_SER"/>
    <property type="match status" value="1"/>
</dbReference>
<keyword evidence="17" id="KW-1185">Reference proteome</keyword>
<evidence type="ECO:0000256" key="8">
    <source>
        <dbReference type="ARBA" id="ARBA00023157"/>
    </source>
</evidence>
<dbReference type="PROSITE" id="PS50240">
    <property type="entry name" value="TRYPSIN_DOM"/>
    <property type="match status" value="1"/>
</dbReference>
<dbReference type="GO" id="GO:0005615">
    <property type="term" value="C:extracellular space"/>
    <property type="evidence" value="ECO:0000318"/>
    <property type="project" value="GO_Central"/>
</dbReference>
<dbReference type="eggNOG" id="KOG3627">
    <property type="taxonomic scope" value="Eukaryota"/>
</dbReference>
<evidence type="ECO:0000256" key="14">
    <source>
        <dbReference type="SAM" id="SignalP"/>
    </source>
</evidence>
<reference evidence="16" key="2">
    <citation type="submission" date="2025-08" db="UniProtKB">
        <authorList>
            <consortium name="Ensembl"/>
        </authorList>
    </citation>
    <scope>IDENTIFICATION</scope>
    <source>
        <strain evidence="16">Glennie</strain>
    </source>
</reference>
<dbReference type="FunCoup" id="F6SXJ5">
    <property type="interactions" value="62"/>
</dbReference>
<gene>
    <name evidence="16" type="primary">GZMM</name>
</gene>
<keyword evidence="7" id="KW-0865">Zymogen</keyword>
<evidence type="ECO:0000256" key="12">
    <source>
        <dbReference type="ARBA" id="ARBA00079711"/>
    </source>
</evidence>
<dbReference type="InterPro" id="IPR009003">
    <property type="entry name" value="Peptidase_S1_PA"/>
</dbReference>
<dbReference type="InParanoid" id="F6SXJ5"/>
<dbReference type="GO" id="GO:0006508">
    <property type="term" value="P:proteolysis"/>
    <property type="evidence" value="ECO:0007669"/>
    <property type="project" value="UniProtKB-KW"/>
</dbReference>
<keyword evidence="6 13" id="KW-0720">Serine protease</keyword>
<evidence type="ECO:0000256" key="6">
    <source>
        <dbReference type="ARBA" id="ARBA00022825"/>
    </source>
</evidence>
<dbReference type="InterPro" id="IPR018114">
    <property type="entry name" value="TRYPSIN_HIS"/>
</dbReference>
<evidence type="ECO:0000256" key="9">
    <source>
        <dbReference type="ARBA" id="ARBA00054080"/>
    </source>
</evidence>
<dbReference type="PRINTS" id="PR00722">
    <property type="entry name" value="CHYMOTRYPSIN"/>
</dbReference>
<keyword evidence="4 14" id="KW-0732">Signal</keyword>
<evidence type="ECO:0000313" key="17">
    <source>
        <dbReference type="Proteomes" id="UP000002279"/>
    </source>
</evidence>
<dbReference type="GO" id="GO:0051604">
    <property type="term" value="P:protein maturation"/>
    <property type="evidence" value="ECO:0000318"/>
    <property type="project" value="GO_Central"/>
</dbReference>
<dbReference type="PANTHER" id="PTHR24271">
    <property type="entry name" value="KALLIKREIN-RELATED"/>
    <property type="match status" value="1"/>
</dbReference>
<feature type="chain" id="PRO_5028005940" description="Granzyme M" evidence="14">
    <location>
        <begin position="33"/>
        <end position="261"/>
    </location>
</feature>
<dbReference type="InterPro" id="IPR033116">
    <property type="entry name" value="TRYPSIN_SER"/>
</dbReference>
<evidence type="ECO:0000256" key="11">
    <source>
        <dbReference type="ARBA" id="ARBA00078807"/>
    </source>
</evidence>
<evidence type="ECO:0000256" key="5">
    <source>
        <dbReference type="ARBA" id="ARBA00022801"/>
    </source>
</evidence>
<dbReference type="GeneTree" id="ENSGT00940000162161"/>
<dbReference type="InterPro" id="IPR001314">
    <property type="entry name" value="Peptidase_S1A"/>
</dbReference>
<dbReference type="KEGG" id="oaa:114806344"/>
<dbReference type="FunFam" id="2.40.10.10:FF:000146">
    <property type="entry name" value="Serine protease 53"/>
    <property type="match status" value="1"/>
</dbReference>
<evidence type="ECO:0000256" key="10">
    <source>
        <dbReference type="ARBA" id="ARBA00067130"/>
    </source>
</evidence>
<dbReference type="Ensembl" id="ENSOANT00000030925.2">
    <property type="protein sequence ID" value="ENSOANP00000027125.2"/>
    <property type="gene ID" value="ENSOANG00000021318.2"/>
</dbReference>
<dbReference type="STRING" id="9258.ENSOANP00000027125"/>
<dbReference type="Gene3D" id="2.40.10.10">
    <property type="entry name" value="Trypsin-like serine proteases"/>
    <property type="match status" value="2"/>
</dbReference>
<comment type="subcellular location">
    <subcellularLocation>
        <location evidence="1">Secreted</location>
    </subcellularLocation>
</comment>
<keyword evidence="8" id="KW-1015">Disulfide bond</keyword>
<dbReference type="AlphaFoldDB" id="F6SXJ5"/>
<protein>
    <recommendedName>
        <fullName evidence="10">Granzyme M</fullName>
    </recommendedName>
    <alternativeName>
        <fullName evidence="11">Met-ase</fullName>
    </alternativeName>
    <alternativeName>
        <fullName evidence="12">Natural killer cell granular protease</fullName>
    </alternativeName>
</protein>
<dbReference type="PANTHER" id="PTHR24271:SF51">
    <property type="entry name" value="GRANZYME M"/>
    <property type="match status" value="1"/>
</dbReference>
<dbReference type="Proteomes" id="UP000002279">
    <property type="component" value="Chromosome X1"/>
</dbReference>
<dbReference type="SUPFAM" id="SSF50494">
    <property type="entry name" value="Trypsin-like serine proteases"/>
    <property type="match status" value="1"/>
</dbReference>
<dbReference type="OrthoDB" id="5597713at2759"/>
<dbReference type="GeneID" id="114806344"/>
<keyword evidence="2" id="KW-0964">Secreted</keyword>
<dbReference type="SMART" id="SM00020">
    <property type="entry name" value="Tryp_SPc"/>
    <property type="match status" value="1"/>
</dbReference>
<evidence type="ECO:0000259" key="15">
    <source>
        <dbReference type="PROSITE" id="PS50240"/>
    </source>
</evidence>
<dbReference type="PROSITE" id="PS00134">
    <property type="entry name" value="TRYPSIN_HIS"/>
    <property type="match status" value="1"/>
</dbReference>
<evidence type="ECO:0000256" key="1">
    <source>
        <dbReference type="ARBA" id="ARBA00004613"/>
    </source>
</evidence>
<dbReference type="GO" id="GO:0004252">
    <property type="term" value="F:serine-type endopeptidase activity"/>
    <property type="evidence" value="ECO:0000318"/>
    <property type="project" value="GO_Central"/>
</dbReference>
<dbReference type="OMA" id="DPFKPPV"/>
<evidence type="ECO:0000256" key="2">
    <source>
        <dbReference type="ARBA" id="ARBA00022525"/>
    </source>
</evidence>
<proteinExistence type="predicted"/>
<dbReference type="InterPro" id="IPR043504">
    <property type="entry name" value="Peptidase_S1_PA_chymotrypsin"/>
</dbReference>
<dbReference type="Bgee" id="ENSOANG00000021318">
    <property type="expression patterns" value="Expressed in liver and 4 other cell types or tissues"/>
</dbReference>
<dbReference type="InterPro" id="IPR001254">
    <property type="entry name" value="Trypsin_dom"/>
</dbReference>